<dbReference type="OrthoDB" id="2536450at2759"/>
<feature type="transmembrane region" description="Helical" evidence="1">
    <location>
        <begin position="280"/>
        <end position="303"/>
    </location>
</feature>
<accession>A0A369JWK5</accession>
<keyword evidence="1" id="KW-0472">Membrane</keyword>
<reference evidence="3" key="1">
    <citation type="submission" date="2018-04" db="EMBL/GenBank/DDBJ databases">
        <title>Whole genome sequencing of Hypsizygus marmoreus.</title>
        <authorList>
            <person name="Choi I.-G."/>
            <person name="Min B."/>
            <person name="Kim J.-G."/>
            <person name="Kim S."/>
            <person name="Oh Y.-L."/>
            <person name="Kong W.-S."/>
            <person name="Park H."/>
            <person name="Jeong J."/>
            <person name="Song E.-S."/>
        </authorList>
    </citation>
    <scope>NUCLEOTIDE SEQUENCE [LARGE SCALE GENOMIC DNA]</scope>
    <source>
        <strain evidence="3">51987-8</strain>
    </source>
</reference>
<dbReference type="InParanoid" id="A0A369JWK5"/>
<keyword evidence="1" id="KW-1133">Transmembrane helix</keyword>
<gene>
    <name evidence="3" type="ORF">Hypma_006877</name>
</gene>
<dbReference type="PANTHER" id="PTHR34862:SF1">
    <property type="entry name" value="SPARK DOMAIN-CONTAINING PROTEIN"/>
    <property type="match status" value="1"/>
</dbReference>
<dbReference type="Proteomes" id="UP000076154">
    <property type="component" value="Unassembled WGS sequence"/>
</dbReference>
<feature type="signal peptide" evidence="2">
    <location>
        <begin position="1"/>
        <end position="16"/>
    </location>
</feature>
<keyword evidence="4" id="KW-1185">Reference proteome</keyword>
<evidence type="ECO:0000256" key="2">
    <source>
        <dbReference type="SAM" id="SignalP"/>
    </source>
</evidence>
<feature type="chain" id="PRO_5016727944" evidence="2">
    <location>
        <begin position="17"/>
        <end position="304"/>
    </location>
</feature>
<evidence type="ECO:0000313" key="3">
    <source>
        <dbReference type="EMBL" id="RDB26158.1"/>
    </source>
</evidence>
<dbReference type="EMBL" id="LUEZ02000040">
    <property type="protein sequence ID" value="RDB26158.1"/>
    <property type="molecule type" value="Genomic_DNA"/>
</dbReference>
<sequence>MFRAFVVVALAGYVAAQISTSCQTALLAVASNPDAAACLSPKALIPAISGQNTYLIDTVDNWLTSMCAGSPCSDDTLSAVVKNVTTGCASDGSVSSALLESVHSVQFIYPTARKILCLRDANKNCITSTLTSVQAYLGKSTILANTSDSSIGSLISNAGSFLQKLEAYNKPSNNTRRFVKFGRSTTPSDIQALPGTNVDLGLADPALTRLTLPANLTCTNCIKAAANIVNEDFPGSMQSMFPGLGELCGISFATQNLTQPVANVAEGPKAKSSALSLRPLFIGGAHFGILLVAVSGAMSVVYLG</sequence>
<comment type="caution">
    <text evidence="3">The sequence shown here is derived from an EMBL/GenBank/DDBJ whole genome shotgun (WGS) entry which is preliminary data.</text>
</comment>
<proteinExistence type="predicted"/>
<dbReference type="AlphaFoldDB" id="A0A369JWK5"/>
<keyword evidence="1" id="KW-0812">Transmembrane</keyword>
<name>A0A369JWK5_HYPMA</name>
<dbReference type="PROSITE" id="PS51257">
    <property type="entry name" value="PROKAR_LIPOPROTEIN"/>
    <property type="match status" value="1"/>
</dbReference>
<evidence type="ECO:0000313" key="4">
    <source>
        <dbReference type="Proteomes" id="UP000076154"/>
    </source>
</evidence>
<dbReference type="PANTHER" id="PTHR34862">
    <property type="entry name" value="SPARK DOMAIN-CONTAINING PROTEIN"/>
    <property type="match status" value="1"/>
</dbReference>
<protein>
    <submittedName>
        <fullName evidence="3">Uncharacterized protein</fullName>
    </submittedName>
</protein>
<keyword evidence="2" id="KW-0732">Signal</keyword>
<organism evidence="3 4">
    <name type="scientific">Hypsizygus marmoreus</name>
    <name type="common">White beech mushroom</name>
    <name type="synonym">Agaricus marmoreus</name>
    <dbReference type="NCBI Taxonomy" id="39966"/>
    <lineage>
        <taxon>Eukaryota</taxon>
        <taxon>Fungi</taxon>
        <taxon>Dikarya</taxon>
        <taxon>Basidiomycota</taxon>
        <taxon>Agaricomycotina</taxon>
        <taxon>Agaricomycetes</taxon>
        <taxon>Agaricomycetidae</taxon>
        <taxon>Agaricales</taxon>
        <taxon>Tricholomatineae</taxon>
        <taxon>Lyophyllaceae</taxon>
        <taxon>Hypsizygus</taxon>
    </lineage>
</organism>
<evidence type="ECO:0000256" key="1">
    <source>
        <dbReference type="SAM" id="Phobius"/>
    </source>
</evidence>